<accession>A0A1G9X0S5</accession>
<dbReference type="GO" id="GO:0016020">
    <property type="term" value="C:membrane"/>
    <property type="evidence" value="ECO:0007669"/>
    <property type="project" value="UniProtKB-SubCell"/>
</dbReference>
<evidence type="ECO:0000256" key="3">
    <source>
        <dbReference type="ARBA" id="ARBA00007931"/>
    </source>
</evidence>
<evidence type="ECO:0000256" key="6">
    <source>
        <dbReference type="ARBA" id="ARBA00023136"/>
    </source>
</evidence>
<feature type="domain" description="Peptidase M50" evidence="8">
    <location>
        <begin position="8"/>
        <end position="180"/>
    </location>
</feature>
<evidence type="ECO:0000256" key="5">
    <source>
        <dbReference type="ARBA" id="ARBA00022989"/>
    </source>
</evidence>
<proteinExistence type="inferred from homology"/>
<dbReference type="OrthoDB" id="849477at2"/>
<evidence type="ECO:0000256" key="2">
    <source>
        <dbReference type="ARBA" id="ARBA00004141"/>
    </source>
</evidence>
<gene>
    <name evidence="9" type="ORF">SAMN05216544_1419</name>
</gene>
<evidence type="ECO:0000256" key="1">
    <source>
        <dbReference type="ARBA" id="ARBA00001947"/>
    </source>
</evidence>
<organism evidence="9 10">
    <name type="scientific">Lachnospira pectinoschiza</name>
    <dbReference type="NCBI Taxonomy" id="28052"/>
    <lineage>
        <taxon>Bacteria</taxon>
        <taxon>Bacillati</taxon>
        <taxon>Bacillota</taxon>
        <taxon>Clostridia</taxon>
        <taxon>Lachnospirales</taxon>
        <taxon>Lachnospiraceae</taxon>
        <taxon>Lachnospira</taxon>
    </lineage>
</organism>
<comment type="similarity">
    <text evidence="3">Belongs to the peptidase M50B family.</text>
</comment>
<comment type="cofactor">
    <cofactor evidence="1">
        <name>Zn(2+)</name>
        <dbReference type="ChEBI" id="CHEBI:29105"/>
    </cofactor>
</comment>
<evidence type="ECO:0000313" key="10">
    <source>
        <dbReference type="Proteomes" id="UP000187651"/>
    </source>
</evidence>
<protein>
    <recommendedName>
        <fullName evidence="8">Peptidase M50 domain-containing protein</fullName>
    </recommendedName>
</protein>
<evidence type="ECO:0000256" key="7">
    <source>
        <dbReference type="SAM" id="Phobius"/>
    </source>
</evidence>
<dbReference type="EMBL" id="FNHZ01000003">
    <property type="protein sequence ID" value="SDM90298.1"/>
    <property type="molecule type" value="Genomic_DNA"/>
</dbReference>
<reference evidence="10" key="1">
    <citation type="submission" date="2016-10" db="EMBL/GenBank/DDBJ databases">
        <authorList>
            <person name="Varghese N."/>
            <person name="Submissions S."/>
        </authorList>
    </citation>
    <scope>NUCLEOTIDE SEQUENCE [LARGE SCALE GENOMIC DNA]</scope>
    <source>
        <strain evidence="10">M83</strain>
    </source>
</reference>
<dbReference type="AlphaFoldDB" id="A0A1G9X0S5"/>
<evidence type="ECO:0000313" key="9">
    <source>
        <dbReference type="EMBL" id="SDM90298.1"/>
    </source>
</evidence>
<evidence type="ECO:0000259" key="8">
    <source>
        <dbReference type="Pfam" id="PF02163"/>
    </source>
</evidence>
<feature type="transmembrane region" description="Helical" evidence="7">
    <location>
        <begin position="6"/>
        <end position="30"/>
    </location>
</feature>
<sequence>MIFCVFIFMCFICSLVIHEFGHIIIGRCVGMKCCWLRIFRVAFIFDKKIKLIYKKGVAINSVGECGFANINIDISPMDMMLMFLGGPFVNLLLALIGLIGVVQTHYLPSDKYYAIILLINFLLFISSIIPIKSDDGATTDGYNVKELIYCLVKNKSIISLVTVVNLADFMYLGDADSAKRQFLEYYNTNLEEDDYYSMVLKETQAYIFMGDGEFEKAQKEYYKILNTNLYTEKMKKHIEKEMTWIDLMTDKENIDNVEVGNEYTDIRIKYLLSKNDIAARENLEKKFKKLLEKEIYEGTKIIENRLWSKTKNKVDGMSLI</sequence>
<evidence type="ECO:0000256" key="4">
    <source>
        <dbReference type="ARBA" id="ARBA00022692"/>
    </source>
</evidence>
<comment type="subcellular location">
    <subcellularLocation>
        <location evidence="2">Membrane</location>
        <topology evidence="2">Multi-pass membrane protein</topology>
    </subcellularLocation>
</comment>
<keyword evidence="5 7" id="KW-1133">Transmembrane helix</keyword>
<keyword evidence="6 7" id="KW-0472">Membrane</keyword>
<dbReference type="InterPro" id="IPR008915">
    <property type="entry name" value="Peptidase_M50"/>
</dbReference>
<name>A0A1G9X0S5_9FIRM</name>
<feature type="transmembrane region" description="Helical" evidence="7">
    <location>
        <begin position="112"/>
        <end position="131"/>
    </location>
</feature>
<dbReference type="RefSeq" id="WP_074521556.1">
    <property type="nucleotide sequence ID" value="NZ_FNHZ01000003.1"/>
</dbReference>
<dbReference type="Proteomes" id="UP000187651">
    <property type="component" value="Unassembled WGS sequence"/>
</dbReference>
<keyword evidence="4 7" id="KW-0812">Transmembrane</keyword>
<dbReference type="GO" id="GO:0006508">
    <property type="term" value="P:proteolysis"/>
    <property type="evidence" value="ECO:0007669"/>
    <property type="project" value="InterPro"/>
</dbReference>
<keyword evidence="10" id="KW-1185">Reference proteome</keyword>
<dbReference type="Pfam" id="PF02163">
    <property type="entry name" value="Peptidase_M50"/>
    <property type="match status" value="1"/>
</dbReference>
<feature type="transmembrane region" description="Helical" evidence="7">
    <location>
        <begin position="81"/>
        <end position="106"/>
    </location>
</feature>